<dbReference type="Pfam" id="PF08907">
    <property type="entry name" value="DUF1853"/>
    <property type="match status" value="1"/>
</dbReference>
<dbReference type="InterPro" id="IPR015003">
    <property type="entry name" value="DUF1853"/>
</dbReference>
<reference evidence="1 2" key="1">
    <citation type="submission" date="2018-07" db="EMBL/GenBank/DDBJ databases">
        <title>Halomonas montanilacus sp. nov., isolated from Lake Pengyan on Tibetan Plateau.</title>
        <authorList>
            <person name="Lu H."/>
            <person name="Xing P."/>
            <person name="Wu Q."/>
        </authorList>
    </citation>
    <scope>NUCLEOTIDE SEQUENCE [LARGE SCALE GENOMIC DNA]</scope>
    <source>
        <strain evidence="1 2">PYC7W</strain>
    </source>
</reference>
<protein>
    <submittedName>
        <fullName evidence="1">DUF1853 family protein</fullName>
    </submittedName>
</protein>
<name>A0A368TUB1_9GAMM</name>
<organism evidence="1 2">
    <name type="scientific">Billgrantia montanilacus</name>
    <dbReference type="NCBI Taxonomy" id="2282305"/>
    <lineage>
        <taxon>Bacteria</taxon>
        <taxon>Pseudomonadati</taxon>
        <taxon>Pseudomonadota</taxon>
        <taxon>Gammaproteobacteria</taxon>
        <taxon>Oceanospirillales</taxon>
        <taxon>Halomonadaceae</taxon>
        <taxon>Billgrantia</taxon>
    </lineage>
</organism>
<accession>A0A368TUB1</accession>
<dbReference type="OrthoDB" id="378654at2"/>
<sequence length="331" mass="37691">MLASGDPHLADCHHPLVRDLAWILQAPDLIHAEWPGRPSHDALGLADDCQRNAFLLRLEATPQLLEQRVGTTVEGRMGLYHERLWQFLLDAAPGTRLLAHNLRIHQGKRTLGELDLLYRRRCDPMPIHLEVAIKFYLGLPEGPGEPSDQARWIGPGGADSLATKREHLHRHQLRLTERAETRLAIRLHTRPRDVGPSPEPFIQPQLAMPGVLFYPWHQTLPPPREATQDHLRGEWLRWGEWRNFRDGLPRGIRAAWLAKPHWLALPRDEAFAPLRDVEARLSQHFQGHGSPVQIALLAGGDRHMGDGYRRLFVVADDWPRQIPLPPAKAFG</sequence>
<keyword evidence="2" id="KW-1185">Reference proteome</keyword>
<dbReference type="EMBL" id="QPII01000021">
    <property type="protein sequence ID" value="RCV86713.1"/>
    <property type="molecule type" value="Genomic_DNA"/>
</dbReference>
<evidence type="ECO:0000313" key="2">
    <source>
        <dbReference type="Proteomes" id="UP000252405"/>
    </source>
</evidence>
<proteinExistence type="predicted"/>
<dbReference type="RefSeq" id="WP_114480676.1">
    <property type="nucleotide sequence ID" value="NZ_QPII01000021.1"/>
</dbReference>
<dbReference type="Proteomes" id="UP000252405">
    <property type="component" value="Unassembled WGS sequence"/>
</dbReference>
<dbReference type="AlphaFoldDB" id="A0A368TUB1"/>
<gene>
    <name evidence="1" type="ORF">DU505_19685</name>
</gene>
<evidence type="ECO:0000313" key="1">
    <source>
        <dbReference type="EMBL" id="RCV86713.1"/>
    </source>
</evidence>
<comment type="caution">
    <text evidence="1">The sequence shown here is derived from an EMBL/GenBank/DDBJ whole genome shotgun (WGS) entry which is preliminary data.</text>
</comment>